<accession>A0AAD6CUM3</accession>
<feature type="region of interest" description="Disordered" evidence="1">
    <location>
        <begin position="1"/>
        <end position="83"/>
    </location>
</feature>
<keyword evidence="3" id="KW-1185">Reference proteome</keyword>
<comment type="caution">
    <text evidence="2">The sequence shown here is derived from an EMBL/GenBank/DDBJ whole genome shotgun (WGS) entry which is preliminary data.</text>
</comment>
<organism evidence="2 3">
    <name type="scientific">Penicillium frequentans</name>
    <dbReference type="NCBI Taxonomy" id="3151616"/>
    <lineage>
        <taxon>Eukaryota</taxon>
        <taxon>Fungi</taxon>
        <taxon>Dikarya</taxon>
        <taxon>Ascomycota</taxon>
        <taxon>Pezizomycotina</taxon>
        <taxon>Eurotiomycetes</taxon>
        <taxon>Eurotiomycetidae</taxon>
        <taxon>Eurotiales</taxon>
        <taxon>Aspergillaceae</taxon>
        <taxon>Penicillium</taxon>
    </lineage>
</organism>
<dbReference type="EMBL" id="JAQIZZ010000006">
    <property type="protein sequence ID" value="KAJ5538913.1"/>
    <property type="molecule type" value="Genomic_DNA"/>
</dbReference>
<evidence type="ECO:0000256" key="1">
    <source>
        <dbReference type="SAM" id="MobiDB-lite"/>
    </source>
</evidence>
<evidence type="ECO:0000313" key="2">
    <source>
        <dbReference type="EMBL" id="KAJ5538913.1"/>
    </source>
</evidence>
<proteinExistence type="predicted"/>
<name>A0AAD6CUM3_9EURO</name>
<gene>
    <name evidence="2" type="ORF">N7494_008392</name>
</gene>
<protein>
    <submittedName>
        <fullName evidence="2">Uncharacterized protein</fullName>
    </submittedName>
</protein>
<evidence type="ECO:0000313" key="3">
    <source>
        <dbReference type="Proteomes" id="UP001220324"/>
    </source>
</evidence>
<dbReference type="Proteomes" id="UP001220324">
    <property type="component" value="Unassembled WGS sequence"/>
</dbReference>
<dbReference type="AlphaFoldDB" id="A0AAD6CUM3"/>
<reference evidence="2 3" key="1">
    <citation type="journal article" date="2023" name="IMA Fungus">
        <title>Comparative genomic study of the Penicillium genus elucidates a diverse pangenome and 15 lateral gene transfer events.</title>
        <authorList>
            <person name="Petersen C."/>
            <person name="Sorensen T."/>
            <person name="Nielsen M.R."/>
            <person name="Sondergaard T.E."/>
            <person name="Sorensen J.L."/>
            <person name="Fitzpatrick D.A."/>
            <person name="Frisvad J.C."/>
            <person name="Nielsen K.L."/>
        </authorList>
    </citation>
    <scope>NUCLEOTIDE SEQUENCE [LARGE SCALE GENOMIC DNA]</scope>
    <source>
        <strain evidence="2 3">IBT 35679</strain>
    </source>
</reference>
<sequence>MECTSKARRAAQNIRDLARTIDAPPHRRHRSASRSTPALSPQPYTGARSGFRKPSQLPSGACFLSHAQPPLPPSSGTRDSLPSAEAALEDARYRFALRPQTVDEKKALACWPLPPMIPRGVGTGTCQRVKTRLQLSATLIPEVPRPVLRRPHYTPGCGAYPKGGIDKDMAASAFVS</sequence>